<keyword evidence="1" id="KW-0131">Cell cycle</keyword>
<gene>
    <name evidence="1" type="ORF">CKF48_08695</name>
</gene>
<reference evidence="1 2" key="1">
    <citation type="submission" date="2017-08" db="EMBL/GenBank/DDBJ databases">
        <title>Complete Genome Sequence of Bacillus kochii Oregon-R-modENCODE STRAIN BDGP4, isolated from Drosophila melanogaster gut.</title>
        <authorList>
            <person name="Wan K.H."/>
            <person name="Yu C."/>
            <person name="Park S."/>
            <person name="Hammonds A.S."/>
            <person name="Booth B.W."/>
            <person name="Celniker S.E."/>
        </authorList>
    </citation>
    <scope>NUCLEOTIDE SEQUENCE [LARGE SCALE GENOMIC DNA]</scope>
    <source>
        <strain evidence="1 2">BDGP4</strain>
    </source>
</reference>
<name>A0A248TGR1_9BACI</name>
<dbReference type="EMBL" id="CP022983">
    <property type="protein sequence ID" value="ASV67398.1"/>
    <property type="molecule type" value="Genomic_DNA"/>
</dbReference>
<keyword evidence="1" id="KW-0132">Cell division</keyword>
<protein>
    <submittedName>
        <fullName evidence="1">Cell division protein</fullName>
    </submittedName>
</protein>
<accession>A0A248TGR1</accession>
<proteinExistence type="predicted"/>
<evidence type="ECO:0000313" key="2">
    <source>
        <dbReference type="Proteomes" id="UP000215137"/>
    </source>
</evidence>
<dbReference type="OrthoDB" id="9801773at2"/>
<dbReference type="Gene3D" id="3.30.530.20">
    <property type="match status" value="1"/>
</dbReference>
<dbReference type="GO" id="GO:0051301">
    <property type="term" value="P:cell division"/>
    <property type="evidence" value="ECO:0007669"/>
    <property type="project" value="UniProtKB-KW"/>
</dbReference>
<dbReference type="KEGG" id="bko:CKF48_08695"/>
<keyword evidence="2" id="KW-1185">Reference proteome</keyword>
<dbReference type="SUPFAM" id="SSF55961">
    <property type="entry name" value="Bet v1-like"/>
    <property type="match status" value="1"/>
</dbReference>
<organism evidence="1 2">
    <name type="scientific">Cytobacillus kochii</name>
    <dbReference type="NCBI Taxonomy" id="859143"/>
    <lineage>
        <taxon>Bacteria</taxon>
        <taxon>Bacillati</taxon>
        <taxon>Bacillota</taxon>
        <taxon>Bacilli</taxon>
        <taxon>Bacillales</taxon>
        <taxon>Bacillaceae</taxon>
        <taxon>Cytobacillus</taxon>
    </lineage>
</organism>
<dbReference type="CDD" id="cd07820">
    <property type="entry name" value="SRPBCC_3"/>
    <property type="match status" value="1"/>
</dbReference>
<dbReference type="AlphaFoldDB" id="A0A248TGR1"/>
<dbReference type="RefSeq" id="WP_095370972.1">
    <property type="nucleotide sequence ID" value="NZ_CP022983.1"/>
</dbReference>
<dbReference type="InterPro" id="IPR023393">
    <property type="entry name" value="START-like_dom_sf"/>
</dbReference>
<evidence type="ECO:0000313" key="1">
    <source>
        <dbReference type="EMBL" id="ASV67398.1"/>
    </source>
</evidence>
<dbReference type="Proteomes" id="UP000215137">
    <property type="component" value="Chromosome"/>
</dbReference>
<sequence length="151" mass="17189">MPVIKHRLLIHADIHLCFDLARNVEVHTETAKQSQERAVAGVTSGLLRSGDTVTWEAIHFGVKQRLTAKVTEMERPYQFTDVLVKGAFQSFIHVHEFREHDEGTEMIDSFSYISPLGLIGKIADFLFLKAYMQRFITKRAIALKKMAEGNT</sequence>